<dbReference type="eggNOG" id="KOG0157">
    <property type="taxonomic scope" value="Eukaryota"/>
</dbReference>
<dbReference type="Gramene" id="EFJ16693">
    <property type="protein sequence ID" value="EFJ16693"/>
    <property type="gene ID" value="SELMODRAFT_421829"/>
</dbReference>
<accession>D8SGH6</accession>
<organism evidence="2">
    <name type="scientific">Selaginella moellendorffii</name>
    <name type="common">Spikemoss</name>
    <dbReference type="NCBI Taxonomy" id="88036"/>
    <lineage>
        <taxon>Eukaryota</taxon>
        <taxon>Viridiplantae</taxon>
        <taxon>Streptophyta</taxon>
        <taxon>Embryophyta</taxon>
        <taxon>Tracheophyta</taxon>
        <taxon>Lycopodiopsida</taxon>
        <taxon>Selaginellales</taxon>
        <taxon>Selaginellaceae</taxon>
        <taxon>Selaginella</taxon>
    </lineage>
</organism>
<evidence type="ECO:0000313" key="1">
    <source>
        <dbReference type="EMBL" id="EFJ16693.1"/>
    </source>
</evidence>
<name>D8SGH6_SELML</name>
<dbReference type="KEGG" id="smo:SELMODRAFT_421829"/>
<sequence>MALTALPTFLRFLHKWYYEPVLKPGQPPLPPGPLGWPVFINMAAFLRAFKSGLPYSFMGHFLVSEACKFVLSKDSFETGWPRSAVVLIGRNLFARLTEESYLKLQKLTESL</sequence>
<dbReference type="EMBL" id="GL377618">
    <property type="protein sequence ID" value="EFJ16693.1"/>
    <property type="molecule type" value="Genomic_DNA"/>
</dbReference>
<dbReference type="HOGENOM" id="CLU_172845_0_0_1"/>
<dbReference type="AlphaFoldDB" id="D8SGH6"/>
<gene>
    <name evidence="1" type="ORF">SELMODRAFT_421829</name>
</gene>
<keyword evidence="2" id="KW-1185">Reference proteome</keyword>
<evidence type="ECO:0000313" key="2">
    <source>
        <dbReference type="Proteomes" id="UP000001514"/>
    </source>
</evidence>
<reference evidence="1 2" key="1">
    <citation type="journal article" date="2011" name="Science">
        <title>The Selaginella genome identifies genetic changes associated with the evolution of vascular plants.</title>
        <authorList>
            <person name="Banks J.A."/>
            <person name="Nishiyama T."/>
            <person name="Hasebe M."/>
            <person name="Bowman J.L."/>
            <person name="Gribskov M."/>
            <person name="dePamphilis C."/>
            <person name="Albert V.A."/>
            <person name="Aono N."/>
            <person name="Aoyama T."/>
            <person name="Ambrose B.A."/>
            <person name="Ashton N.W."/>
            <person name="Axtell M.J."/>
            <person name="Barker E."/>
            <person name="Barker M.S."/>
            <person name="Bennetzen J.L."/>
            <person name="Bonawitz N.D."/>
            <person name="Chapple C."/>
            <person name="Cheng C."/>
            <person name="Correa L.G."/>
            <person name="Dacre M."/>
            <person name="DeBarry J."/>
            <person name="Dreyer I."/>
            <person name="Elias M."/>
            <person name="Engstrom E.M."/>
            <person name="Estelle M."/>
            <person name="Feng L."/>
            <person name="Finet C."/>
            <person name="Floyd S.K."/>
            <person name="Frommer W.B."/>
            <person name="Fujita T."/>
            <person name="Gramzow L."/>
            <person name="Gutensohn M."/>
            <person name="Harholt J."/>
            <person name="Hattori M."/>
            <person name="Heyl A."/>
            <person name="Hirai T."/>
            <person name="Hiwatashi Y."/>
            <person name="Ishikawa M."/>
            <person name="Iwata M."/>
            <person name="Karol K.G."/>
            <person name="Koehler B."/>
            <person name="Kolukisaoglu U."/>
            <person name="Kubo M."/>
            <person name="Kurata T."/>
            <person name="Lalonde S."/>
            <person name="Li K."/>
            <person name="Li Y."/>
            <person name="Litt A."/>
            <person name="Lyons E."/>
            <person name="Manning G."/>
            <person name="Maruyama T."/>
            <person name="Michael T.P."/>
            <person name="Mikami K."/>
            <person name="Miyazaki S."/>
            <person name="Morinaga S."/>
            <person name="Murata T."/>
            <person name="Mueller-Roeber B."/>
            <person name="Nelson D.R."/>
            <person name="Obara M."/>
            <person name="Oguri Y."/>
            <person name="Olmstead R.G."/>
            <person name="Onodera N."/>
            <person name="Petersen B.L."/>
            <person name="Pils B."/>
            <person name="Prigge M."/>
            <person name="Rensing S.A."/>
            <person name="Riano-Pachon D.M."/>
            <person name="Roberts A.W."/>
            <person name="Sato Y."/>
            <person name="Scheller H.V."/>
            <person name="Schulz B."/>
            <person name="Schulz C."/>
            <person name="Shakirov E.V."/>
            <person name="Shibagaki N."/>
            <person name="Shinohara N."/>
            <person name="Shippen D.E."/>
            <person name="Soerensen I."/>
            <person name="Sotooka R."/>
            <person name="Sugimoto N."/>
            <person name="Sugita M."/>
            <person name="Sumikawa N."/>
            <person name="Tanurdzic M."/>
            <person name="Theissen G."/>
            <person name="Ulvskov P."/>
            <person name="Wakazuki S."/>
            <person name="Weng J.K."/>
            <person name="Willats W.W."/>
            <person name="Wipf D."/>
            <person name="Wolf P.G."/>
            <person name="Yang L."/>
            <person name="Zimmer A.D."/>
            <person name="Zhu Q."/>
            <person name="Mitros T."/>
            <person name="Hellsten U."/>
            <person name="Loque D."/>
            <person name="Otillar R."/>
            <person name="Salamov A."/>
            <person name="Schmutz J."/>
            <person name="Shapiro H."/>
            <person name="Lindquist E."/>
            <person name="Lucas S."/>
            <person name="Rokhsar D."/>
            <person name="Grigoriev I.V."/>
        </authorList>
    </citation>
    <scope>NUCLEOTIDE SEQUENCE [LARGE SCALE GENOMIC DNA]</scope>
</reference>
<dbReference type="Proteomes" id="UP000001514">
    <property type="component" value="Unassembled WGS sequence"/>
</dbReference>
<dbReference type="InParanoid" id="D8SGH6"/>
<proteinExistence type="predicted"/>
<protein>
    <submittedName>
        <fullName evidence="1">Uncharacterized protein</fullName>
    </submittedName>
</protein>